<comment type="caution">
    <text evidence="14">The sequence shown here is derived from an EMBL/GenBank/DDBJ whole genome shotgun (WGS) entry which is preliminary data.</text>
</comment>
<keyword evidence="2" id="KW-0597">Phosphoprotein</keyword>
<evidence type="ECO:0000256" key="10">
    <source>
        <dbReference type="ARBA" id="ARBA00023136"/>
    </source>
</evidence>
<reference evidence="15" key="1">
    <citation type="journal article" date="2019" name="Int. J. Syst. Evol. Microbiol.">
        <title>The Global Catalogue of Microorganisms (GCM) 10K type strain sequencing project: providing services to taxonomists for standard genome sequencing and annotation.</title>
        <authorList>
            <consortium name="The Broad Institute Genomics Platform"/>
            <consortium name="The Broad Institute Genome Sequencing Center for Infectious Disease"/>
            <person name="Wu L."/>
            <person name="Ma J."/>
        </authorList>
    </citation>
    <scope>NUCLEOTIDE SEQUENCE [LARGE SCALE GENOMIC DNA]</scope>
    <source>
        <strain evidence="15">CGMCC 1.12477</strain>
    </source>
</reference>
<dbReference type="RefSeq" id="WP_379917296.1">
    <property type="nucleotide sequence ID" value="NZ_JBHUDD010000143.1"/>
</dbReference>
<dbReference type="Gene3D" id="3.30.450.40">
    <property type="match status" value="1"/>
</dbReference>
<feature type="domain" description="Sensor protein KdpD transmembrane" evidence="13">
    <location>
        <begin position="133"/>
        <end position="236"/>
    </location>
</feature>
<evidence type="ECO:0000256" key="8">
    <source>
        <dbReference type="ARBA" id="ARBA00022989"/>
    </source>
</evidence>
<evidence type="ECO:0000256" key="2">
    <source>
        <dbReference type="ARBA" id="ARBA00022553"/>
    </source>
</evidence>
<evidence type="ECO:0000256" key="12">
    <source>
        <dbReference type="SAM" id="Phobius"/>
    </source>
</evidence>
<keyword evidence="15" id="KW-1185">Reference proteome</keyword>
<dbReference type="InterPro" id="IPR052023">
    <property type="entry name" value="Histidine_kinase_KdpD"/>
</dbReference>
<keyword evidence="3" id="KW-0808">Transferase</keyword>
<dbReference type="InterPro" id="IPR038318">
    <property type="entry name" value="KdpD_sf"/>
</dbReference>
<evidence type="ECO:0000256" key="3">
    <source>
        <dbReference type="ARBA" id="ARBA00022679"/>
    </source>
</evidence>
<evidence type="ECO:0000256" key="7">
    <source>
        <dbReference type="ARBA" id="ARBA00022840"/>
    </source>
</evidence>
<keyword evidence="4 12" id="KW-0812">Transmembrane</keyword>
<evidence type="ECO:0000313" key="15">
    <source>
        <dbReference type="Proteomes" id="UP001597186"/>
    </source>
</evidence>
<dbReference type="InterPro" id="IPR025201">
    <property type="entry name" value="KdpD_TM"/>
</dbReference>
<evidence type="ECO:0000256" key="9">
    <source>
        <dbReference type="ARBA" id="ARBA00023012"/>
    </source>
</evidence>
<keyword evidence="6" id="KW-0418">Kinase</keyword>
<feature type="transmembrane region" description="Helical" evidence="12">
    <location>
        <begin position="130"/>
        <end position="152"/>
    </location>
</feature>
<evidence type="ECO:0000313" key="14">
    <source>
        <dbReference type="EMBL" id="MFD1510781.1"/>
    </source>
</evidence>
<keyword evidence="9" id="KW-0902">Two-component regulatory system</keyword>
<dbReference type="PANTHER" id="PTHR45569">
    <property type="entry name" value="SENSOR PROTEIN KDPD"/>
    <property type="match status" value="1"/>
</dbReference>
<dbReference type="InterPro" id="IPR029016">
    <property type="entry name" value="GAF-like_dom_sf"/>
</dbReference>
<evidence type="ECO:0000256" key="5">
    <source>
        <dbReference type="ARBA" id="ARBA00022741"/>
    </source>
</evidence>
<keyword evidence="10 12" id="KW-0472">Membrane</keyword>
<comment type="subcellular location">
    <subcellularLocation>
        <location evidence="1">Membrane</location>
        <topology evidence="1">Multi-pass membrane protein</topology>
    </subcellularLocation>
</comment>
<keyword evidence="7" id="KW-0067">ATP-binding</keyword>
<dbReference type="EMBL" id="JBHUDD010000143">
    <property type="protein sequence ID" value="MFD1510781.1"/>
    <property type="molecule type" value="Genomic_DNA"/>
</dbReference>
<proteinExistence type="predicted"/>
<accession>A0ABW4EKT7</accession>
<evidence type="ECO:0000256" key="11">
    <source>
        <dbReference type="SAM" id="MobiDB-lite"/>
    </source>
</evidence>
<evidence type="ECO:0000256" key="6">
    <source>
        <dbReference type="ARBA" id="ARBA00022777"/>
    </source>
</evidence>
<dbReference type="Proteomes" id="UP001597186">
    <property type="component" value="Unassembled WGS sequence"/>
</dbReference>
<feature type="transmembrane region" description="Helical" evidence="12">
    <location>
        <begin position="199"/>
        <end position="219"/>
    </location>
</feature>
<evidence type="ECO:0000259" key="13">
    <source>
        <dbReference type="Pfam" id="PF13493"/>
    </source>
</evidence>
<keyword evidence="8 12" id="KW-1133">Transmembrane helix</keyword>
<evidence type="ECO:0000256" key="4">
    <source>
        <dbReference type="ARBA" id="ARBA00022692"/>
    </source>
</evidence>
<dbReference type="Pfam" id="PF13493">
    <property type="entry name" value="DUF4118"/>
    <property type="match status" value="1"/>
</dbReference>
<keyword evidence="5" id="KW-0547">Nucleotide-binding</keyword>
<feature type="region of interest" description="Disordered" evidence="11">
    <location>
        <begin position="350"/>
        <end position="369"/>
    </location>
</feature>
<protein>
    <submittedName>
        <fullName evidence="14">DUF4118 domain-containing protein</fullName>
    </submittedName>
</protein>
<gene>
    <name evidence="14" type="ORF">ACFTOW_15460</name>
</gene>
<dbReference type="Gene3D" id="1.20.120.620">
    <property type="entry name" value="Backbone structure of the membrane domain of e. Coli histidine kinase receptor kdpd"/>
    <property type="match status" value="1"/>
</dbReference>
<feature type="transmembrane region" description="Helical" evidence="12">
    <location>
        <begin position="172"/>
        <end position="192"/>
    </location>
</feature>
<organism evidence="14 15">
    <name type="scientific">Lacimonas salitolerans</name>
    <dbReference type="NCBI Taxonomy" id="1323750"/>
    <lineage>
        <taxon>Bacteria</taxon>
        <taxon>Pseudomonadati</taxon>
        <taxon>Pseudomonadota</taxon>
        <taxon>Alphaproteobacteria</taxon>
        <taxon>Rhodobacterales</taxon>
        <taxon>Paracoccaceae</taxon>
        <taxon>Lacimonas</taxon>
    </lineage>
</organism>
<dbReference type="PANTHER" id="PTHR45569:SF1">
    <property type="entry name" value="SENSOR PROTEIN KDPD"/>
    <property type="match status" value="1"/>
</dbReference>
<name>A0ABW4EKT7_9RHOB</name>
<sequence>MRAAKRLSDALKAPLVALYVETPAAARFSDAENTQLARNLSLAASLGATLQSVPATSVQEAMLAQCKEVRATQLALGKSRGRGGWLKQRDGIVQDILDKTTGVAIHVIPFDETSRGRDWRRWLPDGTWKGDAVGIGSVAALTLAAFLAQGWIGRGPIDLLYLLPVIYSASLYGFRAGLVAAIAAGIAYNFFFLPPFYTFIIYGPANVITAVLLVIVAIITGQLAARARAAAALAMRSARDNAGLARFATRLGAASTTEETAHLIRDELRTLLAVQTIVLHQSGDGVTITPYGQTKPKLSPTGRAAAEWAMEHGEDAGLGTSTLTASKWQFRPLKTSLGTLAVLGFRGPPDSGGSCGAGRKPDRSGFPCP</sequence>
<evidence type="ECO:0000256" key="1">
    <source>
        <dbReference type="ARBA" id="ARBA00004141"/>
    </source>
</evidence>